<keyword evidence="2" id="KW-1185">Reference proteome</keyword>
<name>A0ACC0E705_9BASI</name>
<protein>
    <submittedName>
        <fullName evidence="1">Uncharacterized protein</fullName>
    </submittedName>
</protein>
<reference evidence="1 2" key="3">
    <citation type="journal article" date="2022" name="Microbiol. Spectr.">
        <title>Folding features and dynamics of 3D genome architecture in plant fungal pathogens.</title>
        <authorList>
            <person name="Xia C."/>
        </authorList>
    </citation>
    <scope>NUCLEOTIDE SEQUENCE [LARGE SCALE GENOMIC DNA]</scope>
    <source>
        <strain evidence="1 2">93-210</strain>
    </source>
</reference>
<gene>
    <name evidence="1" type="ORF">MJO28_009413</name>
</gene>
<dbReference type="Proteomes" id="UP001060170">
    <property type="component" value="Chromosome 9"/>
</dbReference>
<evidence type="ECO:0000313" key="2">
    <source>
        <dbReference type="Proteomes" id="UP001060170"/>
    </source>
</evidence>
<proteinExistence type="predicted"/>
<dbReference type="EMBL" id="CM045873">
    <property type="protein sequence ID" value="KAI7947505.1"/>
    <property type="molecule type" value="Genomic_DNA"/>
</dbReference>
<comment type="caution">
    <text evidence="1">The sequence shown here is derived from an EMBL/GenBank/DDBJ whole genome shotgun (WGS) entry which is preliminary data.</text>
</comment>
<reference evidence="2" key="1">
    <citation type="journal article" date="2018" name="BMC Genomics">
        <title>Genomic insights into host adaptation between the wheat stripe rust pathogen (Puccinia striiformis f. sp. tritici) and the barley stripe rust pathogen (Puccinia striiformis f. sp. hordei).</title>
        <authorList>
            <person name="Xia C."/>
            <person name="Wang M."/>
            <person name="Yin C."/>
            <person name="Cornejo O.E."/>
            <person name="Hulbert S.H."/>
            <person name="Chen X."/>
        </authorList>
    </citation>
    <scope>NUCLEOTIDE SEQUENCE [LARGE SCALE GENOMIC DNA]</scope>
    <source>
        <strain evidence="2">93-210</strain>
    </source>
</reference>
<evidence type="ECO:0000313" key="1">
    <source>
        <dbReference type="EMBL" id="KAI7947505.1"/>
    </source>
</evidence>
<accession>A0ACC0E705</accession>
<organism evidence="1 2">
    <name type="scientific">Puccinia striiformis f. sp. tritici</name>
    <dbReference type="NCBI Taxonomy" id="168172"/>
    <lineage>
        <taxon>Eukaryota</taxon>
        <taxon>Fungi</taxon>
        <taxon>Dikarya</taxon>
        <taxon>Basidiomycota</taxon>
        <taxon>Pucciniomycotina</taxon>
        <taxon>Pucciniomycetes</taxon>
        <taxon>Pucciniales</taxon>
        <taxon>Pucciniaceae</taxon>
        <taxon>Puccinia</taxon>
    </lineage>
</organism>
<reference evidence="2" key="2">
    <citation type="journal article" date="2018" name="Mol. Plant Microbe Interact.">
        <title>Genome sequence resources for the wheat stripe rust pathogen (Puccinia striiformis f. sp. tritici) and the barley stripe rust pathogen (Puccinia striiformis f. sp. hordei).</title>
        <authorList>
            <person name="Xia C."/>
            <person name="Wang M."/>
            <person name="Yin C."/>
            <person name="Cornejo O.E."/>
            <person name="Hulbert S.H."/>
            <person name="Chen X."/>
        </authorList>
    </citation>
    <scope>NUCLEOTIDE SEQUENCE [LARGE SCALE GENOMIC DNA]</scope>
    <source>
        <strain evidence="2">93-210</strain>
    </source>
</reference>
<sequence length="87" mass="9724">MTSEGSRGASGCQIFMKGQYLFWDVEIVDEEGALQVESLLRAQADLTGEVLDKTKTYQELSFRNNGPSLTKIWSISEKGNGDHILKR</sequence>